<dbReference type="RefSeq" id="WP_018498176.1">
    <property type="nucleotide sequence ID" value="NZ_AP019829.2"/>
</dbReference>
<dbReference type="EMBL" id="AP019829">
    <property type="protein sequence ID" value="BBM42613.1"/>
    <property type="molecule type" value="Genomic_DNA"/>
</dbReference>
<dbReference type="KEGG" id="lwd:JCM16777_0862"/>
<gene>
    <name evidence="1" type="ORF">JCM16777_0862</name>
</gene>
<dbReference type="GeneID" id="84804202"/>
<protein>
    <submittedName>
        <fullName evidence="1">Uncharacterized protein</fullName>
    </submittedName>
</protein>
<dbReference type="Proteomes" id="UP000321943">
    <property type="component" value="Chromosome"/>
</dbReference>
<organism evidence="1 2">
    <name type="scientific">Leptotrichia wadei</name>
    <dbReference type="NCBI Taxonomy" id="157687"/>
    <lineage>
        <taxon>Bacteria</taxon>
        <taxon>Fusobacteriati</taxon>
        <taxon>Fusobacteriota</taxon>
        <taxon>Fusobacteriia</taxon>
        <taxon>Fusobacteriales</taxon>
        <taxon>Leptotrichiaceae</taxon>
        <taxon>Leptotrichia</taxon>
    </lineage>
</organism>
<dbReference type="AlphaFoldDB" id="A0A7U6LA66"/>
<evidence type="ECO:0000313" key="2">
    <source>
        <dbReference type="Proteomes" id="UP000321943"/>
    </source>
</evidence>
<evidence type="ECO:0000313" key="1">
    <source>
        <dbReference type="EMBL" id="BBM42613.1"/>
    </source>
</evidence>
<name>A0A7U6LA66_9FUSO</name>
<accession>A0A7U6LA66</accession>
<reference evidence="1 2" key="1">
    <citation type="submission" date="2019-07" db="EMBL/GenBank/DDBJ databases">
        <title>Complete Genome Sequence of Leptotrichia wadei Strain JCM16777.</title>
        <authorList>
            <person name="Watanabe S."/>
            <person name="Cui L."/>
        </authorList>
    </citation>
    <scope>NUCLEOTIDE SEQUENCE [LARGE SCALE GENOMIC DNA]</scope>
    <source>
        <strain evidence="1 2">JCM16777</strain>
    </source>
</reference>
<sequence>MTTRENITSLAGWMLDKDYKPTNQLVKSVAGSSLKCFGDKGYPSLETLEKATMIKTAGSKVYKKDEVKLAKALLSYDRKKPN</sequence>
<proteinExistence type="predicted"/>